<dbReference type="CDD" id="cd06309">
    <property type="entry name" value="PBP1_galactofuranose_YtfQ-like"/>
    <property type="match status" value="1"/>
</dbReference>
<feature type="domain" description="Periplasmic binding protein" evidence="6">
    <location>
        <begin position="81"/>
        <end position="330"/>
    </location>
</feature>
<evidence type="ECO:0000313" key="8">
    <source>
        <dbReference type="Proteomes" id="UP000237846"/>
    </source>
</evidence>
<dbReference type="PANTHER" id="PTHR46847">
    <property type="entry name" value="D-ALLOSE-BINDING PERIPLASMIC PROTEIN-RELATED"/>
    <property type="match status" value="1"/>
</dbReference>
<dbReference type="Pfam" id="PF13407">
    <property type="entry name" value="Peripla_BP_4"/>
    <property type="match status" value="1"/>
</dbReference>
<name>A0A2T0PYW3_9ACTN</name>
<dbReference type="PANTHER" id="PTHR46847:SF3">
    <property type="entry name" value="GALACTOFURANOSE-BINDING PROTEIN YTFQ"/>
    <property type="match status" value="1"/>
</dbReference>
<evidence type="ECO:0000256" key="2">
    <source>
        <dbReference type="ARBA" id="ARBA00007639"/>
    </source>
</evidence>
<feature type="region of interest" description="Disordered" evidence="4">
    <location>
        <begin position="29"/>
        <end position="49"/>
    </location>
</feature>
<evidence type="ECO:0000313" key="7">
    <source>
        <dbReference type="EMBL" id="PRX96736.1"/>
    </source>
</evidence>
<dbReference type="GO" id="GO:0030313">
    <property type="term" value="C:cell envelope"/>
    <property type="evidence" value="ECO:0007669"/>
    <property type="project" value="UniProtKB-SubCell"/>
</dbReference>
<accession>A0A2T0PYW3</accession>
<dbReference type="InterPro" id="IPR028082">
    <property type="entry name" value="Peripla_BP_I"/>
</dbReference>
<dbReference type="EMBL" id="PVZC01000007">
    <property type="protein sequence ID" value="PRX96736.1"/>
    <property type="molecule type" value="Genomic_DNA"/>
</dbReference>
<keyword evidence="8" id="KW-1185">Reference proteome</keyword>
<gene>
    <name evidence="7" type="ORF">CLV72_107259</name>
</gene>
<evidence type="ECO:0000256" key="5">
    <source>
        <dbReference type="SAM" id="SignalP"/>
    </source>
</evidence>
<comment type="similarity">
    <text evidence="2">Belongs to the bacterial solute-binding protein 2 family.</text>
</comment>
<dbReference type="GO" id="GO:0030246">
    <property type="term" value="F:carbohydrate binding"/>
    <property type="evidence" value="ECO:0007669"/>
    <property type="project" value="UniProtKB-ARBA"/>
</dbReference>
<reference evidence="7 8" key="1">
    <citation type="submission" date="2018-03" db="EMBL/GenBank/DDBJ databases">
        <title>Genomic Encyclopedia of Archaeal and Bacterial Type Strains, Phase II (KMG-II): from individual species to whole genera.</title>
        <authorList>
            <person name="Goeker M."/>
        </authorList>
    </citation>
    <scope>NUCLEOTIDE SEQUENCE [LARGE SCALE GENOMIC DNA]</scope>
    <source>
        <strain evidence="7 8">DSM 45601</strain>
    </source>
</reference>
<sequence length="356" mass="37488">MATYRARLARTGLAGLAALALLAGCARGEDAAEGGGSPEPADQGPSLRAADGETCTAEQYGVEPFDLAGSTVGFSQSEPEANPFRIAETASIREEAEARGIELIDTNAQGEFSRQISDVQDMIAQGVDLLIIAPLNSDGWEPVLADAAEQGIPIITVDRQINAEPCADYVAFLGSDFVEQGRRAADRMIEALGGEGQVAILLGAPGNNVTTERNQGFVDQIEAEAPGIEIVFEQTGNFSREEGQEVAEQLLQSNPDVDGIYAHNDEMGLGAITALQGAGREPGEVQIVTIDGTEGAVQAIIDGWMFAVIESNPRFGPLAFQAAEQFAAGEEIGVNLVIEDREYTQANAESDIANAY</sequence>
<feature type="chain" id="PRO_5015523142" evidence="5">
    <location>
        <begin position="32"/>
        <end position="356"/>
    </location>
</feature>
<dbReference type="InterPro" id="IPR025997">
    <property type="entry name" value="SBP_2_dom"/>
</dbReference>
<dbReference type="SUPFAM" id="SSF53822">
    <property type="entry name" value="Periplasmic binding protein-like I"/>
    <property type="match status" value="1"/>
</dbReference>
<comment type="subcellular location">
    <subcellularLocation>
        <location evidence="1">Cell envelope</location>
    </subcellularLocation>
</comment>
<evidence type="ECO:0000256" key="3">
    <source>
        <dbReference type="ARBA" id="ARBA00022729"/>
    </source>
</evidence>
<evidence type="ECO:0000256" key="4">
    <source>
        <dbReference type="SAM" id="MobiDB-lite"/>
    </source>
</evidence>
<dbReference type="RefSeq" id="WP_106250181.1">
    <property type="nucleotide sequence ID" value="NZ_PVZC01000007.1"/>
</dbReference>
<protein>
    <submittedName>
        <fullName evidence="7">Monosaccharide ABC transporter substrate-binding protein (CUT2 family)</fullName>
    </submittedName>
</protein>
<dbReference type="AlphaFoldDB" id="A0A2T0PYW3"/>
<dbReference type="Proteomes" id="UP000237846">
    <property type="component" value="Unassembled WGS sequence"/>
</dbReference>
<organism evidence="7 8">
    <name type="scientific">Allonocardiopsis opalescens</name>
    <dbReference type="NCBI Taxonomy" id="1144618"/>
    <lineage>
        <taxon>Bacteria</taxon>
        <taxon>Bacillati</taxon>
        <taxon>Actinomycetota</taxon>
        <taxon>Actinomycetes</taxon>
        <taxon>Streptosporangiales</taxon>
        <taxon>Allonocardiopsis</taxon>
    </lineage>
</organism>
<comment type="caution">
    <text evidence="7">The sequence shown here is derived from an EMBL/GenBank/DDBJ whole genome shotgun (WGS) entry which is preliminary data.</text>
</comment>
<evidence type="ECO:0000256" key="1">
    <source>
        <dbReference type="ARBA" id="ARBA00004196"/>
    </source>
</evidence>
<feature type="signal peptide" evidence="5">
    <location>
        <begin position="1"/>
        <end position="31"/>
    </location>
</feature>
<keyword evidence="3 5" id="KW-0732">Signal</keyword>
<proteinExistence type="inferred from homology"/>
<dbReference type="OrthoDB" id="9813037at2"/>
<dbReference type="Gene3D" id="3.40.50.2300">
    <property type="match status" value="2"/>
</dbReference>
<evidence type="ECO:0000259" key="6">
    <source>
        <dbReference type="Pfam" id="PF13407"/>
    </source>
</evidence>
<dbReference type="PROSITE" id="PS51257">
    <property type="entry name" value="PROKAR_LIPOPROTEIN"/>
    <property type="match status" value="1"/>
</dbReference>